<evidence type="ECO:0000259" key="1">
    <source>
        <dbReference type="Pfam" id="PF13566"/>
    </source>
</evidence>
<proteinExistence type="predicted"/>
<gene>
    <name evidence="2" type="ORF">J41TS12_48220</name>
</gene>
<dbReference type="InterPro" id="IPR025404">
    <property type="entry name" value="DUF4130"/>
</dbReference>
<organism evidence="2 3">
    <name type="scientific">Paenibacillus antibioticophila</name>
    <dbReference type="NCBI Taxonomy" id="1274374"/>
    <lineage>
        <taxon>Bacteria</taxon>
        <taxon>Bacillati</taxon>
        <taxon>Bacillota</taxon>
        <taxon>Bacilli</taxon>
        <taxon>Bacillales</taxon>
        <taxon>Paenibacillaceae</taxon>
        <taxon>Paenibacillus</taxon>
    </lineage>
</organism>
<protein>
    <submittedName>
        <fullName evidence="2">DNA metabolism protein</fullName>
    </submittedName>
</protein>
<dbReference type="RefSeq" id="WP_044477527.1">
    <property type="nucleotide sequence ID" value="NZ_BORR01000030.1"/>
</dbReference>
<evidence type="ECO:0000313" key="3">
    <source>
        <dbReference type="Proteomes" id="UP000681162"/>
    </source>
</evidence>
<evidence type="ECO:0000313" key="2">
    <source>
        <dbReference type="EMBL" id="GIO39961.1"/>
    </source>
</evidence>
<dbReference type="Pfam" id="PF13566">
    <property type="entry name" value="DUF4130"/>
    <property type="match status" value="1"/>
</dbReference>
<comment type="caution">
    <text evidence="2">The sequence shown here is derived from an EMBL/GenBank/DDBJ whole genome shotgun (WGS) entry which is preliminary data.</text>
</comment>
<dbReference type="InterPro" id="IPR023875">
    <property type="entry name" value="DNA_repair_put"/>
</dbReference>
<sequence length="255" mass="29660">MSWTTGVSYIYDGTFDGLLTCVFESYERKEELADISSAEEPQAVLFAPRTVATCQAKAERVYNSIARNISPQAQDLIRCGFLTCAPQKELLIYRFLRIGFRVGGRVMQMLTEPSIHQLNKAVRHLKTESHAFMGFVRFSIHDDVLVAVIEPKNRVLPLIAGHFCQRFAGDTFLIYDKNHGEALMYRHDARPEERLMMLNADEISIPEADEKEEGYRRLWKRFYDTVAIQERINHRARLSHMPKRYWAHLTEMQEE</sequence>
<dbReference type="NCBIfam" id="TIGR03915">
    <property type="entry name" value="SAM_7_link_chp"/>
    <property type="match status" value="1"/>
</dbReference>
<dbReference type="AlphaFoldDB" id="A0A919XWW9"/>
<keyword evidence="3" id="KW-1185">Reference proteome</keyword>
<dbReference type="OrthoDB" id="5290748at2"/>
<reference evidence="2 3" key="1">
    <citation type="submission" date="2021-03" db="EMBL/GenBank/DDBJ databases">
        <title>Antimicrobial resistance genes in bacteria isolated from Japanese honey, and their potential for conferring macrolide and lincosamide resistance in the American foulbrood pathogen Paenibacillus larvae.</title>
        <authorList>
            <person name="Okamoto M."/>
            <person name="Kumagai M."/>
            <person name="Kanamori H."/>
            <person name="Takamatsu D."/>
        </authorList>
    </citation>
    <scope>NUCLEOTIDE SEQUENCE [LARGE SCALE GENOMIC DNA]</scope>
    <source>
        <strain evidence="2 3">J41TS12</strain>
    </source>
</reference>
<feature type="domain" description="DUF4130" evidence="1">
    <location>
        <begin position="86"/>
        <end position="251"/>
    </location>
</feature>
<dbReference type="EMBL" id="BORR01000030">
    <property type="protein sequence ID" value="GIO39961.1"/>
    <property type="molecule type" value="Genomic_DNA"/>
</dbReference>
<dbReference type="Proteomes" id="UP000681162">
    <property type="component" value="Unassembled WGS sequence"/>
</dbReference>
<accession>A0A919XWW9</accession>
<name>A0A919XWW9_9BACL</name>